<dbReference type="PANTHER" id="PTHR11071">
    <property type="entry name" value="PEPTIDYL-PROLYL CIS-TRANS ISOMERASE"/>
    <property type="match status" value="1"/>
</dbReference>
<dbReference type="PROSITE" id="PS50072">
    <property type="entry name" value="CSA_PPIASE_2"/>
    <property type="match status" value="1"/>
</dbReference>
<evidence type="ECO:0000259" key="3">
    <source>
        <dbReference type="PROSITE" id="PS50072"/>
    </source>
</evidence>
<dbReference type="GO" id="GO:0003755">
    <property type="term" value="F:peptidyl-prolyl cis-trans isomerase activity"/>
    <property type="evidence" value="ECO:0007669"/>
    <property type="project" value="InterPro"/>
</dbReference>
<reference evidence="4" key="3">
    <citation type="submission" date="2019-06" db="EMBL/GenBank/DDBJ databases">
        <authorList>
            <person name="Poynton C."/>
            <person name="Hasenbein S."/>
            <person name="Benoit J.B."/>
            <person name="Sepulveda M.S."/>
            <person name="Poelchau M.F."/>
            <person name="Murali S.C."/>
            <person name="Chen S."/>
            <person name="Glastad K.M."/>
            <person name="Werren J.H."/>
            <person name="Vineis J.H."/>
            <person name="Bowen J.L."/>
            <person name="Friedrich M."/>
            <person name="Jones J."/>
            <person name="Robertson H.M."/>
            <person name="Feyereisen R."/>
            <person name="Mechler-Hickson A."/>
            <person name="Mathers N."/>
            <person name="Lee C.E."/>
            <person name="Colbourne J.K."/>
            <person name="Biales A."/>
            <person name="Johnston J.S."/>
            <person name="Wellborn G.A."/>
            <person name="Rosendale A.J."/>
            <person name="Cridge A.G."/>
            <person name="Munoz-Torres M.C."/>
            <person name="Bain P.A."/>
            <person name="Manny A.R."/>
            <person name="Major K.M."/>
            <person name="Lambert F.N."/>
            <person name="Vulpe C.D."/>
            <person name="Tuck P."/>
            <person name="Blalock B.J."/>
            <person name="Lin Y.-Y."/>
            <person name="Smith M.E."/>
            <person name="Ochoa-Acuna H."/>
            <person name="Chen M.-J.M."/>
            <person name="Childers C.P."/>
            <person name="Qu J."/>
            <person name="Dugan S."/>
            <person name="Lee S.L."/>
            <person name="Chao H."/>
            <person name="Dinh H."/>
            <person name="Han Y."/>
            <person name="Doddapaneni H."/>
            <person name="Worley K.C."/>
            <person name="Muzny D.M."/>
            <person name="Gibbs R.A."/>
            <person name="Richards S."/>
        </authorList>
    </citation>
    <scope>NUCLEOTIDE SEQUENCE</scope>
    <source>
        <strain evidence="4">HAZT.00-mixed</strain>
        <tissue evidence="4">Whole organism</tissue>
    </source>
</reference>
<dbReference type="Proteomes" id="UP000711488">
    <property type="component" value="Unassembled WGS sequence"/>
</dbReference>
<evidence type="ECO:0000256" key="1">
    <source>
        <dbReference type="SAM" id="MobiDB-lite"/>
    </source>
</evidence>
<dbReference type="InterPro" id="IPR002130">
    <property type="entry name" value="Cyclophilin-type_PPIase_dom"/>
</dbReference>
<sequence>MKINLYPFLKYMEGVSVLRMFFMAIIFPTGMVFFTIITNQHRGTEYRVTHEVYFDIEIGGEAKGQIVIGLFGETVPETVQNFYTLATSGVNGYSYTGTTFHRVIKKFMIQGPNTNGCQFYITTAPTPWLDGKHVVFGKVIEGQGNVHLIEHLPTDENNKPLTEVRIAKSGSRRVRNTYTISDDPYNMWDWLKTISFPLSLSFSIIFVFNYFIRQLDKGIETEEALSLLKRKLTKGKGPQKPSDDEEIQRLLGDDAGAHVRKRNVDKKGDTEEATEFETDEELLQDELEKKVNEYKKKKASLGGNERGVIPEETLESICKAKTKAQ</sequence>
<dbReference type="PANTHER" id="PTHR11071:SF561">
    <property type="entry name" value="PEPTIDYL-PROLYL CIS-TRANS ISOMERASE D-RELATED"/>
    <property type="match status" value="1"/>
</dbReference>
<keyword evidence="2" id="KW-0812">Transmembrane</keyword>
<dbReference type="SUPFAM" id="SSF50891">
    <property type="entry name" value="Cyclophilin-like"/>
    <property type="match status" value="1"/>
</dbReference>
<dbReference type="PRINTS" id="PR00153">
    <property type="entry name" value="CSAPPISMRASE"/>
</dbReference>
<feature type="compositionally biased region" description="Acidic residues" evidence="1">
    <location>
        <begin position="271"/>
        <end position="281"/>
    </location>
</feature>
<dbReference type="GO" id="GO:0006457">
    <property type="term" value="P:protein folding"/>
    <property type="evidence" value="ECO:0007669"/>
    <property type="project" value="TreeGrafter"/>
</dbReference>
<dbReference type="Pfam" id="PF00160">
    <property type="entry name" value="Pro_isomerase"/>
    <property type="match status" value="1"/>
</dbReference>
<evidence type="ECO:0000256" key="2">
    <source>
        <dbReference type="SAM" id="Phobius"/>
    </source>
</evidence>
<dbReference type="EMBL" id="JQDR03003899">
    <property type="protein sequence ID" value="KAA0202295.1"/>
    <property type="molecule type" value="Genomic_DNA"/>
</dbReference>
<feature type="region of interest" description="Disordered" evidence="1">
    <location>
        <begin position="232"/>
        <end position="281"/>
    </location>
</feature>
<dbReference type="GO" id="GO:0005737">
    <property type="term" value="C:cytoplasm"/>
    <property type="evidence" value="ECO:0007669"/>
    <property type="project" value="TreeGrafter"/>
</dbReference>
<dbReference type="InterPro" id="IPR029000">
    <property type="entry name" value="Cyclophilin-like_dom_sf"/>
</dbReference>
<dbReference type="AlphaFoldDB" id="A0A6A0HBD6"/>
<reference evidence="4" key="1">
    <citation type="submission" date="2014-08" db="EMBL/GenBank/DDBJ databases">
        <authorList>
            <person name="Murali S."/>
            <person name="Richards S."/>
            <person name="Bandaranaike D."/>
            <person name="Bellair M."/>
            <person name="Blankenburg K."/>
            <person name="Chao H."/>
            <person name="Dinh H."/>
            <person name="Doddapaneni H."/>
            <person name="Dugan-Rocha S."/>
            <person name="Elkadiri S."/>
            <person name="Gnanaolivu R."/>
            <person name="Hughes D."/>
            <person name="Lee S."/>
            <person name="Li M."/>
            <person name="Ming W."/>
            <person name="Munidasa M."/>
            <person name="Muniz J."/>
            <person name="Nguyen L."/>
            <person name="Osuji N."/>
            <person name="Pu L.-L."/>
            <person name="Puazo M."/>
            <person name="Skinner E."/>
            <person name="Qu C."/>
            <person name="Quiroz J."/>
            <person name="Raj R."/>
            <person name="Weissenberger G."/>
            <person name="Xin Y."/>
            <person name="Zou X."/>
            <person name="Han Y."/>
            <person name="Worley K."/>
            <person name="Muzny D."/>
            <person name="Gibbs R."/>
        </authorList>
    </citation>
    <scope>NUCLEOTIDE SEQUENCE</scope>
    <source>
        <strain evidence="4">HAZT.00-mixed</strain>
        <tissue evidence="4">Whole organism</tissue>
    </source>
</reference>
<dbReference type="GO" id="GO:0016018">
    <property type="term" value="F:cyclosporin A binding"/>
    <property type="evidence" value="ECO:0007669"/>
    <property type="project" value="TreeGrafter"/>
</dbReference>
<gene>
    <name evidence="4" type="ORF">HAZT_HAZT011403</name>
</gene>
<keyword evidence="2" id="KW-0472">Membrane</keyword>
<comment type="caution">
    <text evidence="4">The sequence shown here is derived from an EMBL/GenBank/DDBJ whole genome shotgun (WGS) entry which is preliminary data.</text>
</comment>
<feature type="domain" description="PPIase cyclophilin-type" evidence="3">
    <location>
        <begin position="53"/>
        <end position="171"/>
    </location>
</feature>
<protein>
    <recommendedName>
        <fullName evidence="3">PPIase cyclophilin-type domain-containing protein</fullName>
    </recommendedName>
</protein>
<dbReference type="Gene3D" id="2.40.100.10">
    <property type="entry name" value="Cyclophilin-like"/>
    <property type="match status" value="2"/>
</dbReference>
<keyword evidence="2" id="KW-1133">Transmembrane helix</keyword>
<feature type="transmembrane region" description="Helical" evidence="2">
    <location>
        <begin position="20"/>
        <end position="37"/>
    </location>
</feature>
<organism evidence="4">
    <name type="scientific">Hyalella azteca</name>
    <name type="common">Amphipod</name>
    <dbReference type="NCBI Taxonomy" id="294128"/>
    <lineage>
        <taxon>Eukaryota</taxon>
        <taxon>Metazoa</taxon>
        <taxon>Ecdysozoa</taxon>
        <taxon>Arthropoda</taxon>
        <taxon>Crustacea</taxon>
        <taxon>Multicrustacea</taxon>
        <taxon>Malacostraca</taxon>
        <taxon>Eumalacostraca</taxon>
        <taxon>Peracarida</taxon>
        <taxon>Amphipoda</taxon>
        <taxon>Senticaudata</taxon>
        <taxon>Talitrida</taxon>
        <taxon>Talitroidea</taxon>
        <taxon>Hyalellidae</taxon>
        <taxon>Hyalella</taxon>
    </lineage>
</organism>
<dbReference type="OrthoDB" id="193499at2759"/>
<name>A0A6A0HBD6_HYAAZ</name>
<accession>A0A6A0HBD6</accession>
<reference evidence="4" key="2">
    <citation type="journal article" date="2018" name="Environ. Sci. Technol.">
        <title>The Toxicogenome of Hyalella azteca: A Model for Sediment Ecotoxicology and Evolutionary Toxicology.</title>
        <authorList>
            <person name="Poynton H.C."/>
            <person name="Hasenbein S."/>
            <person name="Benoit J.B."/>
            <person name="Sepulveda M.S."/>
            <person name="Poelchau M.F."/>
            <person name="Hughes D.S.T."/>
            <person name="Murali S.C."/>
            <person name="Chen S."/>
            <person name="Glastad K.M."/>
            <person name="Goodisman M.A.D."/>
            <person name="Werren J.H."/>
            <person name="Vineis J.H."/>
            <person name="Bowen J.L."/>
            <person name="Friedrich M."/>
            <person name="Jones J."/>
            <person name="Robertson H.M."/>
            <person name="Feyereisen R."/>
            <person name="Mechler-Hickson A."/>
            <person name="Mathers N."/>
            <person name="Lee C.E."/>
            <person name="Colbourne J.K."/>
            <person name="Biales A."/>
            <person name="Johnston J.S."/>
            <person name="Wellborn G.A."/>
            <person name="Rosendale A.J."/>
            <person name="Cridge A.G."/>
            <person name="Munoz-Torres M.C."/>
            <person name="Bain P.A."/>
            <person name="Manny A.R."/>
            <person name="Major K.M."/>
            <person name="Lambert F.N."/>
            <person name="Vulpe C.D."/>
            <person name="Tuck P."/>
            <person name="Blalock B.J."/>
            <person name="Lin Y.Y."/>
            <person name="Smith M.E."/>
            <person name="Ochoa-Acuna H."/>
            <person name="Chen M.M."/>
            <person name="Childers C.P."/>
            <person name="Qu J."/>
            <person name="Dugan S."/>
            <person name="Lee S.L."/>
            <person name="Chao H."/>
            <person name="Dinh H."/>
            <person name="Han Y."/>
            <person name="Doddapaneni H."/>
            <person name="Worley K.C."/>
            <person name="Muzny D.M."/>
            <person name="Gibbs R.A."/>
            <person name="Richards S."/>
        </authorList>
    </citation>
    <scope>NUCLEOTIDE SEQUENCE</scope>
    <source>
        <strain evidence="4">HAZT.00-mixed</strain>
        <tissue evidence="4">Whole organism</tissue>
    </source>
</reference>
<evidence type="ECO:0000313" key="4">
    <source>
        <dbReference type="EMBL" id="KAA0202295.1"/>
    </source>
</evidence>
<feature type="compositionally biased region" description="Basic and acidic residues" evidence="1">
    <location>
        <begin position="247"/>
        <end position="257"/>
    </location>
</feature>
<proteinExistence type="predicted"/>
<feature type="transmembrane region" description="Helical" evidence="2">
    <location>
        <begin position="194"/>
        <end position="212"/>
    </location>
</feature>